<gene>
    <name evidence="5" type="ORF">WJX72_011781</name>
</gene>
<evidence type="ECO:0000256" key="1">
    <source>
        <dbReference type="ARBA" id="ARBA00007692"/>
    </source>
</evidence>
<keyword evidence="3" id="KW-0809">Transit peptide</keyword>
<dbReference type="GO" id="GO:0003676">
    <property type="term" value="F:nucleic acid binding"/>
    <property type="evidence" value="ECO:0007669"/>
    <property type="project" value="InterPro"/>
</dbReference>
<feature type="region of interest" description="Disordered" evidence="4">
    <location>
        <begin position="102"/>
        <end position="121"/>
    </location>
</feature>
<dbReference type="InterPro" id="IPR003690">
    <property type="entry name" value="MTERF"/>
</dbReference>
<evidence type="ECO:0000256" key="4">
    <source>
        <dbReference type="SAM" id="MobiDB-lite"/>
    </source>
</evidence>
<dbReference type="SMART" id="SM00733">
    <property type="entry name" value="Mterf"/>
    <property type="match status" value="7"/>
</dbReference>
<dbReference type="EMBL" id="JALJOR010000003">
    <property type="protein sequence ID" value="KAK9820573.1"/>
    <property type="molecule type" value="Genomic_DNA"/>
</dbReference>
<dbReference type="AlphaFoldDB" id="A0AAW1QGT1"/>
<keyword evidence="2" id="KW-0805">Transcription regulation</keyword>
<protein>
    <submittedName>
        <fullName evidence="5">Uncharacterized protein</fullName>
    </submittedName>
</protein>
<dbReference type="Pfam" id="PF02536">
    <property type="entry name" value="mTERF"/>
    <property type="match status" value="2"/>
</dbReference>
<comment type="similarity">
    <text evidence="1">Belongs to the mTERF family.</text>
</comment>
<evidence type="ECO:0000313" key="5">
    <source>
        <dbReference type="EMBL" id="KAK9820573.1"/>
    </source>
</evidence>
<comment type="caution">
    <text evidence="5">The sequence shown here is derived from an EMBL/GenBank/DDBJ whole genome shotgun (WGS) entry which is preliminary data.</text>
</comment>
<evidence type="ECO:0000313" key="6">
    <source>
        <dbReference type="Proteomes" id="UP001489004"/>
    </source>
</evidence>
<dbReference type="InterPro" id="IPR038538">
    <property type="entry name" value="MTERF_sf"/>
</dbReference>
<evidence type="ECO:0000256" key="3">
    <source>
        <dbReference type="ARBA" id="ARBA00022946"/>
    </source>
</evidence>
<dbReference type="GO" id="GO:0006353">
    <property type="term" value="P:DNA-templated transcription termination"/>
    <property type="evidence" value="ECO:0007669"/>
    <property type="project" value="UniProtKB-KW"/>
</dbReference>
<evidence type="ECO:0000256" key="2">
    <source>
        <dbReference type="ARBA" id="ARBA00022472"/>
    </source>
</evidence>
<accession>A0AAW1QGT1</accession>
<dbReference type="Proteomes" id="UP001489004">
    <property type="component" value="Unassembled WGS sequence"/>
</dbReference>
<name>A0AAW1QGT1_9CHLO</name>
<dbReference type="Gene3D" id="1.25.70.10">
    <property type="entry name" value="Transcription termination factor 3, mitochondrial"/>
    <property type="match status" value="1"/>
</dbReference>
<dbReference type="PANTHER" id="PTHR13068">
    <property type="entry name" value="CGI-12 PROTEIN-RELATED"/>
    <property type="match status" value="1"/>
</dbReference>
<keyword evidence="6" id="KW-1185">Reference proteome</keyword>
<proteinExistence type="inferred from homology"/>
<keyword evidence="2" id="KW-0806">Transcription termination</keyword>
<reference evidence="5 6" key="1">
    <citation type="journal article" date="2024" name="Nat. Commun.">
        <title>Phylogenomics reveals the evolutionary origins of lichenization in chlorophyte algae.</title>
        <authorList>
            <person name="Puginier C."/>
            <person name="Libourel C."/>
            <person name="Otte J."/>
            <person name="Skaloud P."/>
            <person name="Haon M."/>
            <person name="Grisel S."/>
            <person name="Petersen M."/>
            <person name="Berrin J.G."/>
            <person name="Delaux P.M."/>
            <person name="Dal Grande F."/>
            <person name="Keller J."/>
        </authorList>
    </citation>
    <scope>NUCLEOTIDE SEQUENCE [LARGE SCALE GENOMIC DNA]</scope>
    <source>
        <strain evidence="5 6">SAG 2043</strain>
    </source>
</reference>
<organism evidence="5 6">
    <name type="scientific">[Myrmecia] bisecta</name>
    <dbReference type="NCBI Taxonomy" id="41462"/>
    <lineage>
        <taxon>Eukaryota</taxon>
        <taxon>Viridiplantae</taxon>
        <taxon>Chlorophyta</taxon>
        <taxon>core chlorophytes</taxon>
        <taxon>Trebouxiophyceae</taxon>
        <taxon>Trebouxiales</taxon>
        <taxon>Trebouxiaceae</taxon>
        <taxon>Myrmecia</taxon>
    </lineage>
</organism>
<keyword evidence="2" id="KW-0804">Transcription</keyword>
<sequence length="469" mass="51946">MPAAAFLAAHSQLLCRGLQTYSAPWRVVELYPRLSAGTAAGSVHCSATSRRSPVKLTAEELSAELDPSDLETEANLVFEAEAHTQAYQAAVQQLFADVQEQQQEAAGELSQPGRPPALRADDPDAQQHLQEAQQYLSTVLAKGDVQDRDAVCSRVLQRSFRWRSRGNARLSCLEAPEVASIRERVQFLRQLGLSWAGVGSALERVPFLLGFSTDQMARVTMFLAGLGLSREDIAYVVDIEPRILGFSVKGSLIPAVGCFRRLGITNADLIKLLAKLPSVFGLSTERSLEPKVHFYLSLGIQKAELPRIFLLCPQLLSVRLDRMQTKLDCLASYDVSKKTITRLLTRFPAVFSWNEQRIVSTLNFLLSLGVPRPSLDKIIYRHPHIFRSKVETVLQPAVAWFAGHGVPLSKLVPVISKHPAMLCFQVEGKLSESVAYLKDLGFSETEISRTLLEDEKKSLVQRMIGIDLA</sequence>
<dbReference type="PANTHER" id="PTHR13068:SF228">
    <property type="match status" value="1"/>
</dbReference>